<dbReference type="EMBL" id="SRYG01000020">
    <property type="protein sequence ID" value="TGY65280.1"/>
    <property type="molecule type" value="Genomic_DNA"/>
</dbReference>
<accession>A0AC61R5T1</accession>
<dbReference type="Proteomes" id="UP000308836">
    <property type="component" value="Unassembled WGS sequence"/>
</dbReference>
<protein>
    <submittedName>
        <fullName evidence="1">Ribosomal-protein-alanine N-acetyltransferase</fullName>
    </submittedName>
</protein>
<proteinExistence type="predicted"/>
<keyword evidence="2" id="KW-1185">Reference proteome</keyword>
<evidence type="ECO:0000313" key="2">
    <source>
        <dbReference type="Proteomes" id="UP000308836"/>
    </source>
</evidence>
<comment type="caution">
    <text evidence="1">The sequence shown here is derived from an EMBL/GenBank/DDBJ whole genome shotgun (WGS) entry which is preliminary data.</text>
</comment>
<organism evidence="1 2">
    <name type="scientific">Dubosiella muris</name>
    <dbReference type="NCBI Taxonomy" id="3038133"/>
    <lineage>
        <taxon>Bacteria</taxon>
        <taxon>Bacillati</taxon>
        <taxon>Bacillota</taxon>
        <taxon>Erysipelotrichia</taxon>
        <taxon>Erysipelotrichales</taxon>
        <taxon>Erysipelotrichaceae</taxon>
        <taxon>Dubosiella</taxon>
    </lineage>
</organism>
<name>A0AC61R5T1_9FIRM</name>
<reference evidence="1" key="1">
    <citation type="submission" date="2019-04" db="EMBL/GenBank/DDBJ databases">
        <title>Microbes associate with the intestines of laboratory mice.</title>
        <authorList>
            <person name="Navarre W."/>
            <person name="Wong E."/>
            <person name="Huang K."/>
            <person name="Tropini C."/>
            <person name="Ng K."/>
            <person name="Yu B."/>
        </authorList>
    </citation>
    <scope>NUCLEOTIDE SEQUENCE</scope>
    <source>
        <strain evidence="1">NM09_H32</strain>
    </source>
</reference>
<sequence length="147" mass="16671">MIREMGIDDIAQVVELEKECFKEPWGIDNVRYEIEGNPFSHGWILEQDGCIHAYAFLWETFETAQLARIGVHPARRRLHHADTLLKALERRAALAGCEVVTLEVRSSNDAGRKLYEKNGFIPINVSKKYYPDGEDAVIMTKPVGGLD</sequence>
<evidence type="ECO:0000313" key="1">
    <source>
        <dbReference type="EMBL" id="TGY65280.1"/>
    </source>
</evidence>
<gene>
    <name evidence="1" type="primary">rimI</name>
    <name evidence="1" type="ORF">E5336_09660</name>
</gene>